<name>A0A4R2TEQ8_9FIRM</name>
<dbReference type="EMBL" id="SLYC01000029">
    <property type="protein sequence ID" value="TCQ00557.1"/>
    <property type="molecule type" value="Genomic_DNA"/>
</dbReference>
<dbReference type="Proteomes" id="UP000295504">
    <property type="component" value="Unassembled WGS sequence"/>
</dbReference>
<evidence type="ECO:0000313" key="1">
    <source>
        <dbReference type="EMBL" id="TCQ00557.1"/>
    </source>
</evidence>
<gene>
    <name evidence="1" type="ORF">EDD79_10294</name>
</gene>
<protein>
    <submittedName>
        <fullName evidence="1">Uncharacterized protein</fullName>
    </submittedName>
</protein>
<evidence type="ECO:0000313" key="2">
    <source>
        <dbReference type="Proteomes" id="UP000295504"/>
    </source>
</evidence>
<accession>A0A4R2TEQ8</accession>
<reference evidence="1 2" key="1">
    <citation type="submission" date="2019-03" db="EMBL/GenBank/DDBJ databases">
        <title>Genomic Encyclopedia of Type Strains, Phase IV (KMG-IV): sequencing the most valuable type-strain genomes for metagenomic binning, comparative biology and taxonomic classification.</title>
        <authorList>
            <person name="Goeker M."/>
        </authorList>
    </citation>
    <scope>NUCLEOTIDE SEQUENCE [LARGE SCALE GENOMIC DNA]</scope>
    <source>
        <strain evidence="1 2">DSM 100013</strain>
    </source>
</reference>
<proteinExistence type="predicted"/>
<organism evidence="1 2">
    <name type="scientific">Serpentinicella alkaliphila</name>
    <dbReference type="NCBI Taxonomy" id="1734049"/>
    <lineage>
        <taxon>Bacteria</taxon>
        <taxon>Bacillati</taxon>
        <taxon>Bacillota</taxon>
        <taxon>Clostridia</taxon>
        <taxon>Peptostreptococcales</taxon>
        <taxon>Natronincolaceae</taxon>
        <taxon>Serpentinicella</taxon>
    </lineage>
</organism>
<sequence>MDYFNDELEDTTEKELEGLCIQFIEMLKSLKNTGRITEEEFHSHIKLKEEYVKYRVNKRY</sequence>
<dbReference type="AlphaFoldDB" id="A0A4R2TEQ8"/>
<dbReference type="RefSeq" id="WP_132848989.1">
    <property type="nucleotide sequence ID" value="NZ_CP058648.1"/>
</dbReference>
<comment type="caution">
    <text evidence="1">The sequence shown here is derived from an EMBL/GenBank/DDBJ whole genome shotgun (WGS) entry which is preliminary data.</text>
</comment>
<keyword evidence="2" id="KW-1185">Reference proteome</keyword>